<gene>
    <name evidence="2" type="ORF">SCUCBS95973_003168</name>
</gene>
<evidence type="ECO:0000313" key="3">
    <source>
        <dbReference type="Proteomes" id="UP001642405"/>
    </source>
</evidence>
<keyword evidence="1" id="KW-1133">Transmembrane helix</keyword>
<comment type="caution">
    <text evidence="2">The sequence shown here is derived from an EMBL/GenBank/DDBJ whole genome shotgun (WGS) entry which is preliminary data.</text>
</comment>
<organism evidence="2 3">
    <name type="scientific">Sporothrix curviconia</name>
    <dbReference type="NCBI Taxonomy" id="1260050"/>
    <lineage>
        <taxon>Eukaryota</taxon>
        <taxon>Fungi</taxon>
        <taxon>Dikarya</taxon>
        <taxon>Ascomycota</taxon>
        <taxon>Pezizomycotina</taxon>
        <taxon>Sordariomycetes</taxon>
        <taxon>Sordariomycetidae</taxon>
        <taxon>Ophiostomatales</taxon>
        <taxon>Ophiostomataceae</taxon>
        <taxon>Sporothrix</taxon>
    </lineage>
</organism>
<proteinExistence type="predicted"/>
<keyword evidence="1" id="KW-0812">Transmembrane</keyword>
<evidence type="ECO:0000256" key="1">
    <source>
        <dbReference type="SAM" id="Phobius"/>
    </source>
</evidence>
<keyword evidence="3" id="KW-1185">Reference proteome</keyword>
<feature type="transmembrane region" description="Helical" evidence="1">
    <location>
        <begin position="301"/>
        <end position="320"/>
    </location>
</feature>
<feature type="transmembrane region" description="Helical" evidence="1">
    <location>
        <begin position="233"/>
        <end position="255"/>
    </location>
</feature>
<accession>A0ABP0BD43</accession>
<name>A0ABP0BD43_9PEZI</name>
<keyword evidence="1" id="KW-0472">Membrane</keyword>
<sequence length="348" mass="38963">MGEPLSSSISRAENLRQRAVNWRIPGERRSPDVTGLLVSDEFCPTLTDPHLLRIARALLDAESNILSARIRAFNKTKADPEASTEAKRATLCDAEAAYAKIEEVRKGTHRVGTYYLKSRRSLHFWTDQYNAWSYRLEDPGRRDSVKLDWHIIDMNTLGDAIVQAATASPLDAEIEQLLEERWSRFAMFEQMVGGIVPKLELVPKWDEIKKRTNASHGSPRSTTPTALHSQSTLIWLVLVTTVSNTITFALSYNYSTHERGAWRDADFWALVQQAITQLIGLAITMVPLAKNPSVPPWAWQAPSLFIGLLTAVSIPLYLFAPTEWSSFTMLVGGAIQTFLTLQLAILGV</sequence>
<protein>
    <submittedName>
        <fullName evidence="2">Uncharacterized protein</fullName>
    </submittedName>
</protein>
<feature type="transmembrane region" description="Helical" evidence="1">
    <location>
        <begin position="327"/>
        <end position="346"/>
    </location>
</feature>
<reference evidence="2 3" key="1">
    <citation type="submission" date="2024-01" db="EMBL/GenBank/DDBJ databases">
        <authorList>
            <person name="Allen C."/>
            <person name="Tagirdzhanova G."/>
        </authorList>
    </citation>
    <scope>NUCLEOTIDE SEQUENCE [LARGE SCALE GENOMIC DNA]</scope>
</reference>
<dbReference type="EMBL" id="CAWUHB010000013">
    <property type="protein sequence ID" value="CAK7217483.1"/>
    <property type="molecule type" value="Genomic_DNA"/>
</dbReference>
<feature type="transmembrane region" description="Helical" evidence="1">
    <location>
        <begin position="267"/>
        <end position="289"/>
    </location>
</feature>
<evidence type="ECO:0000313" key="2">
    <source>
        <dbReference type="EMBL" id="CAK7217483.1"/>
    </source>
</evidence>
<dbReference type="Proteomes" id="UP001642405">
    <property type="component" value="Unassembled WGS sequence"/>
</dbReference>